<evidence type="ECO:0000313" key="2">
    <source>
        <dbReference type="EMBL" id="AFX99021.1"/>
    </source>
</evidence>
<proteinExistence type="predicted"/>
<dbReference type="HOGENOM" id="CLU_3267262_0_0_5"/>
<accession>K7ZCZ3</accession>
<dbReference type="Proteomes" id="UP000010077">
    <property type="component" value="Chromosome"/>
</dbReference>
<evidence type="ECO:0000256" key="1">
    <source>
        <dbReference type="SAM" id="Phobius"/>
    </source>
</evidence>
<gene>
    <name evidence="2" type="ORF">A1OE_836</name>
</gene>
<sequence>MVNFLRSSMQKLFTAVVGYFNFLQTILFPCLPFAQAINKFY</sequence>
<evidence type="ECO:0000313" key="3">
    <source>
        <dbReference type="Proteomes" id="UP000010077"/>
    </source>
</evidence>
<keyword evidence="1" id="KW-1133">Transmembrane helix</keyword>
<organism evidence="2 3">
    <name type="scientific">Candidatus Endolissoclinum faulkneri L2</name>
    <dbReference type="NCBI Taxonomy" id="1193729"/>
    <lineage>
        <taxon>Bacteria</taxon>
        <taxon>Pseudomonadati</taxon>
        <taxon>Pseudomonadota</taxon>
        <taxon>Alphaproteobacteria</taxon>
        <taxon>Rhodospirillales</taxon>
        <taxon>Rhodospirillaceae</taxon>
        <taxon>Candidatus Endolissoclinum</taxon>
    </lineage>
</organism>
<keyword evidence="3" id="KW-1185">Reference proteome</keyword>
<keyword evidence="1" id="KW-0472">Membrane</keyword>
<dbReference type="KEGG" id="thal:A1OE_836"/>
<feature type="transmembrane region" description="Helical" evidence="1">
    <location>
        <begin position="12"/>
        <end position="34"/>
    </location>
</feature>
<protein>
    <submittedName>
        <fullName evidence="2">Uncharacterized protein</fullName>
    </submittedName>
</protein>
<dbReference type="EMBL" id="CP003539">
    <property type="protein sequence ID" value="AFX99021.1"/>
    <property type="molecule type" value="Genomic_DNA"/>
</dbReference>
<reference evidence="2 3" key="1">
    <citation type="journal article" date="2012" name="Proc. Natl. Acad. Sci. U.S.A.">
        <title>Genome streamlining and chemical defense in a coral reef symbiosis.</title>
        <authorList>
            <person name="Kwan J.C."/>
            <person name="Donia M.S."/>
            <person name="Han A.W."/>
            <person name="Hirose E."/>
            <person name="Haygood M.G."/>
            <person name="Schmidt E.W."/>
        </authorList>
    </citation>
    <scope>NUCLEOTIDE SEQUENCE [LARGE SCALE GENOMIC DNA]</scope>
    <source>
        <strain evidence="2 3">L2</strain>
    </source>
</reference>
<dbReference type="STRING" id="1193729.A1OE_836"/>
<keyword evidence="1" id="KW-0812">Transmembrane</keyword>
<name>K7ZCZ3_9PROT</name>
<dbReference type="AlphaFoldDB" id="K7ZCZ3"/>